<protein>
    <submittedName>
        <fullName evidence="1">Uncharacterized protein</fullName>
    </submittedName>
</protein>
<dbReference type="AlphaFoldDB" id="A0A6C0AFK4"/>
<reference evidence="1" key="1">
    <citation type="journal article" date="2020" name="Nature">
        <title>Giant virus diversity and host interactions through global metagenomics.</title>
        <authorList>
            <person name="Schulz F."/>
            <person name="Roux S."/>
            <person name="Paez-Espino D."/>
            <person name="Jungbluth S."/>
            <person name="Walsh D.A."/>
            <person name="Denef V.J."/>
            <person name="McMahon K.D."/>
            <person name="Konstantinidis K.T."/>
            <person name="Eloe-Fadrosh E.A."/>
            <person name="Kyrpides N.C."/>
            <person name="Woyke T."/>
        </authorList>
    </citation>
    <scope>NUCLEOTIDE SEQUENCE</scope>
    <source>
        <strain evidence="1">GVMAG-S-1021933-23</strain>
    </source>
</reference>
<accession>A0A6C0AFK4</accession>
<name>A0A6C0AFK4_9ZZZZ</name>
<proteinExistence type="predicted"/>
<organism evidence="1">
    <name type="scientific">viral metagenome</name>
    <dbReference type="NCBI Taxonomy" id="1070528"/>
    <lineage>
        <taxon>unclassified sequences</taxon>
        <taxon>metagenomes</taxon>
        <taxon>organismal metagenomes</taxon>
    </lineage>
</organism>
<dbReference type="EMBL" id="MN740595">
    <property type="protein sequence ID" value="QHS78243.1"/>
    <property type="molecule type" value="Genomic_DNA"/>
</dbReference>
<evidence type="ECO:0000313" key="1">
    <source>
        <dbReference type="EMBL" id="QHS78243.1"/>
    </source>
</evidence>
<sequence length="269" mass="32456">MEKIKIRYKDKYLMGNLFFSNDDDDFLNLRYYNDKFEILNDINNSIVYLDNNLDLQNNSKNKLLFTADFSDLNNVIFITIINNVEYALTYKNKELRFKKYNKKYIKRQIFTVIFEDLNESKDININFYPLTKKKDIYIEGYWETFTNKNGSDFDSDKYYKNVEENFVKNNYKQKYPYPLPTKEILNSKFLKKIEKLEEKIQNGKIGETSNQKGPSYCRICDDRRLSSEECNFIYKKIKYCFPSGILHYYKEHNVKPSEEFEEAVMKTKL</sequence>